<dbReference type="PANTHER" id="PTHR12226">
    <property type="entry name" value="MANNOSE-P-DOLICHOL UTILIZATION DEFECT 1 LEC35 -RELATED"/>
    <property type="match status" value="1"/>
</dbReference>
<dbReference type="PANTHER" id="PTHR12226:SF2">
    <property type="entry name" value="MANNOSE-P-DOLICHOL UTILIZATION DEFECT 1 PROTEIN"/>
    <property type="match status" value="1"/>
</dbReference>
<dbReference type="SMART" id="SM00679">
    <property type="entry name" value="CTNS"/>
    <property type="match status" value="2"/>
</dbReference>
<dbReference type="InterPro" id="IPR006603">
    <property type="entry name" value="PQ-loop_rpt"/>
</dbReference>
<evidence type="ECO:0000256" key="6">
    <source>
        <dbReference type="ARBA" id="ARBA00023136"/>
    </source>
</evidence>
<dbReference type="Gramene" id="GBG70927">
    <property type="protein sequence ID" value="GBG70927"/>
    <property type="gene ID" value="CBR_g8228"/>
</dbReference>
<comment type="caution">
    <text evidence="10">The sequence shown here is derived from an EMBL/GenBank/DDBJ whole genome shotgun (WGS) entry which is preliminary data.</text>
</comment>
<reference evidence="10 11" key="1">
    <citation type="journal article" date="2018" name="Cell">
        <title>The Chara Genome: Secondary Complexity and Implications for Plant Terrestrialization.</title>
        <authorList>
            <person name="Nishiyama T."/>
            <person name="Sakayama H."/>
            <person name="Vries J.D."/>
            <person name="Buschmann H."/>
            <person name="Saint-Marcoux D."/>
            <person name="Ullrich K.K."/>
            <person name="Haas F.B."/>
            <person name="Vanderstraeten L."/>
            <person name="Becker D."/>
            <person name="Lang D."/>
            <person name="Vosolsobe S."/>
            <person name="Rombauts S."/>
            <person name="Wilhelmsson P.K.I."/>
            <person name="Janitza P."/>
            <person name="Kern R."/>
            <person name="Heyl A."/>
            <person name="Rumpler F."/>
            <person name="Villalobos L.I.A.C."/>
            <person name="Clay J.M."/>
            <person name="Skokan R."/>
            <person name="Toyoda A."/>
            <person name="Suzuki Y."/>
            <person name="Kagoshima H."/>
            <person name="Schijlen E."/>
            <person name="Tajeshwar N."/>
            <person name="Catarino B."/>
            <person name="Hetherington A.J."/>
            <person name="Saltykova A."/>
            <person name="Bonnot C."/>
            <person name="Breuninger H."/>
            <person name="Symeonidi A."/>
            <person name="Radhakrishnan G.V."/>
            <person name="Van Nieuwerburgh F."/>
            <person name="Deforce D."/>
            <person name="Chang C."/>
            <person name="Karol K.G."/>
            <person name="Hedrich R."/>
            <person name="Ulvskov P."/>
            <person name="Glockner G."/>
            <person name="Delwiche C.F."/>
            <person name="Petrasek J."/>
            <person name="Van de Peer Y."/>
            <person name="Friml J."/>
            <person name="Beilby M."/>
            <person name="Dolan L."/>
            <person name="Kohara Y."/>
            <person name="Sugano S."/>
            <person name="Fujiyama A."/>
            <person name="Delaux P.-M."/>
            <person name="Quint M."/>
            <person name="TheiBen G."/>
            <person name="Hagemann M."/>
            <person name="Harholt J."/>
            <person name="Dunand C."/>
            <person name="Zachgo S."/>
            <person name="Langdale J."/>
            <person name="Maumus F."/>
            <person name="Straeten D.V.D."/>
            <person name="Gould S.B."/>
            <person name="Rensing S.A."/>
        </authorList>
    </citation>
    <scope>NUCLEOTIDE SEQUENCE [LARGE SCALE GENOMIC DNA]</scope>
    <source>
        <strain evidence="10 11">S276</strain>
    </source>
</reference>
<comment type="similarity">
    <text evidence="7 8">Belongs to the MPDU1 (TC 2.A.43.3) family.</text>
</comment>
<keyword evidence="2" id="KW-0813">Transport</keyword>
<dbReference type="AlphaFoldDB" id="A0A388KLL4"/>
<evidence type="ECO:0000256" key="2">
    <source>
        <dbReference type="ARBA" id="ARBA00022448"/>
    </source>
</evidence>
<dbReference type="OMA" id="WAERLFT"/>
<comment type="subcellular location">
    <subcellularLocation>
        <location evidence="1 8">Membrane</location>
        <topology evidence="1 8">Multi-pass membrane protein</topology>
    </subcellularLocation>
</comment>
<proteinExistence type="inferred from homology"/>
<dbReference type="EMBL" id="BFEA01000138">
    <property type="protein sequence ID" value="GBG70927.1"/>
    <property type="molecule type" value="Genomic_DNA"/>
</dbReference>
<sequence>MDDFVCVIDSFRKMQMTESECYLNALSKLLGYMIVVFSAVLKLPQILIILKNNSIEGLSIASFELETVGFTIALSYILTKNLPFSAYGELVFLLIQALGLNVLIYSYLPSIERSTVLKGALYSLIAPTILAGKLDPISFEILYASSHVIFIGSRLPQIWENFKSKSTGQLSFLTNLMNTVGCIVRTFTTIQEKGPISMAMGSVFGIITNGIILLQIIIYSRAQTKEDEDEKKKKK</sequence>
<feature type="transmembrane region" description="Helical" evidence="9">
    <location>
        <begin position="29"/>
        <end position="50"/>
    </location>
</feature>
<keyword evidence="5 8" id="KW-1133">Transmembrane helix</keyword>
<feature type="transmembrane region" description="Helical" evidence="9">
    <location>
        <begin position="57"/>
        <end position="78"/>
    </location>
</feature>
<evidence type="ECO:0000256" key="1">
    <source>
        <dbReference type="ARBA" id="ARBA00004141"/>
    </source>
</evidence>
<evidence type="ECO:0000256" key="5">
    <source>
        <dbReference type="ARBA" id="ARBA00022989"/>
    </source>
</evidence>
<evidence type="ECO:0000256" key="7">
    <source>
        <dbReference type="ARBA" id="ARBA00038475"/>
    </source>
</evidence>
<evidence type="ECO:0000256" key="8">
    <source>
        <dbReference type="PIRNR" id="PIRNR023381"/>
    </source>
</evidence>
<protein>
    <recommendedName>
        <fullName evidence="8">Mannose-P-dolichol utilization defect 1 protein homolog</fullName>
    </recommendedName>
</protein>
<dbReference type="Proteomes" id="UP000265515">
    <property type="component" value="Unassembled WGS sequence"/>
</dbReference>
<dbReference type="OrthoDB" id="271506at2759"/>
<evidence type="ECO:0000313" key="10">
    <source>
        <dbReference type="EMBL" id="GBG70927.1"/>
    </source>
</evidence>
<dbReference type="InterPro" id="IPR016817">
    <property type="entry name" value="MannP-dilichol_defect-1"/>
</dbReference>
<gene>
    <name evidence="10" type="ORF">CBR_g8228</name>
</gene>
<dbReference type="Gene3D" id="1.20.1280.290">
    <property type="match status" value="2"/>
</dbReference>
<evidence type="ECO:0000313" key="11">
    <source>
        <dbReference type="Proteomes" id="UP000265515"/>
    </source>
</evidence>
<name>A0A388KLL4_CHABU</name>
<dbReference type="GO" id="GO:0016020">
    <property type="term" value="C:membrane"/>
    <property type="evidence" value="ECO:0007669"/>
    <property type="project" value="UniProtKB-SubCell"/>
</dbReference>
<evidence type="ECO:0000256" key="3">
    <source>
        <dbReference type="ARBA" id="ARBA00022692"/>
    </source>
</evidence>
<organism evidence="10 11">
    <name type="scientific">Chara braunii</name>
    <name type="common">Braun's stonewort</name>
    <dbReference type="NCBI Taxonomy" id="69332"/>
    <lineage>
        <taxon>Eukaryota</taxon>
        <taxon>Viridiplantae</taxon>
        <taxon>Streptophyta</taxon>
        <taxon>Charophyceae</taxon>
        <taxon>Charales</taxon>
        <taxon>Characeae</taxon>
        <taxon>Chara</taxon>
    </lineage>
</organism>
<evidence type="ECO:0000256" key="9">
    <source>
        <dbReference type="SAM" id="Phobius"/>
    </source>
</evidence>
<evidence type="ECO:0000256" key="4">
    <source>
        <dbReference type="ARBA" id="ARBA00022737"/>
    </source>
</evidence>
<dbReference type="PIRSF" id="PIRSF023381">
    <property type="entry name" value="MannP-dilichol_defect-1p"/>
    <property type="match status" value="1"/>
</dbReference>
<keyword evidence="11" id="KW-1185">Reference proteome</keyword>
<keyword evidence="3 8" id="KW-0812">Transmembrane</keyword>
<dbReference type="Pfam" id="PF04193">
    <property type="entry name" value="PQ-loop"/>
    <property type="match status" value="2"/>
</dbReference>
<keyword evidence="4" id="KW-0677">Repeat</keyword>
<keyword evidence="6 8" id="KW-0472">Membrane</keyword>
<accession>A0A388KLL4</accession>
<feature type="transmembrane region" description="Helical" evidence="9">
    <location>
        <begin position="90"/>
        <end position="108"/>
    </location>
</feature>
<feature type="transmembrane region" description="Helical" evidence="9">
    <location>
        <begin position="196"/>
        <end position="219"/>
    </location>
</feature>